<proteinExistence type="predicted"/>
<dbReference type="AlphaFoldDB" id="A0A1Y1VGZ5"/>
<dbReference type="OrthoDB" id="10470638at2759"/>
<protein>
    <submittedName>
        <fullName evidence="2">Uncharacterized protein</fullName>
    </submittedName>
</protein>
<sequence length="498" mass="56182">MVKKTISNTTTTTTTTITNNNTNNINTTTTNNNNTITTTTTNNNTNNINTTTTANNNNTITTTTTTTNNNNNTNNNTTTTTTTTTNNNNNSINKEMKHKISSKILKLFRKEHKKSKKYSIERSNSVKSGNNKENESINETINDTQNDTCDSDSDIQECSKLTVQEFAKAVGINIFQENHDIKNHGIDIEEENNCSCEYCTCSYSKSFCCSSHNLFTGSNNFIVNSKTVDIPGYSCCHKRKKSTSRIIDMSFFINPLEQESKFKTNHPIEEIHARQRSASTCTSSSNLPSFENYNNYKAYCRQRSASISIVSMCHRNCSYNYSSSFQDSYVDANSFSSSCRCDSGIELYNTTNFNPNPNPNLITDSKKSYPSYNIIHSTTITNNVNNNSMSLPQYYNSSIKPKNQYNFPYQRKNSMQSDEYTNKSNSNHSRNTSLTSFSNSSIQSIKPHSKLKITKSIIINEGVRCSEINIKPIKKEEIKVYTKGRFIVTCKSSGKPDY</sequence>
<feature type="region of interest" description="Disordered" evidence="1">
    <location>
        <begin position="415"/>
        <end position="441"/>
    </location>
</feature>
<gene>
    <name evidence="2" type="ORF">BCR36DRAFT_581385</name>
</gene>
<keyword evidence="3" id="KW-1185">Reference proteome</keyword>
<evidence type="ECO:0000313" key="2">
    <source>
        <dbReference type="EMBL" id="ORX55353.1"/>
    </source>
</evidence>
<dbReference type="EMBL" id="MCFH01000009">
    <property type="protein sequence ID" value="ORX55353.1"/>
    <property type="molecule type" value="Genomic_DNA"/>
</dbReference>
<organism evidence="2 3">
    <name type="scientific">Piromyces finnis</name>
    <dbReference type="NCBI Taxonomy" id="1754191"/>
    <lineage>
        <taxon>Eukaryota</taxon>
        <taxon>Fungi</taxon>
        <taxon>Fungi incertae sedis</taxon>
        <taxon>Chytridiomycota</taxon>
        <taxon>Chytridiomycota incertae sedis</taxon>
        <taxon>Neocallimastigomycetes</taxon>
        <taxon>Neocallimastigales</taxon>
        <taxon>Neocallimastigaceae</taxon>
        <taxon>Piromyces</taxon>
    </lineage>
</organism>
<reference evidence="2 3" key="2">
    <citation type="submission" date="2016-08" db="EMBL/GenBank/DDBJ databases">
        <title>Pervasive Adenine N6-methylation of Active Genes in Fungi.</title>
        <authorList>
            <consortium name="DOE Joint Genome Institute"/>
            <person name="Mondo S.J."/>
            <person name="Dannebaum R.O."/>
            <person name="Kuo R.C."/>
            <person name="Labutti K."/>
            <person name="Haridas S."/>
            <person name="Kuo A."/>
            <person name="Salamov A."/>
            <person name="Ahrendt S.R."/>
            <person name="Lipzen A."/>
            <person name="Sullivan W."/>
            <person name="Andreopoulos W.B."/>
            <person name="Clum A."/>
            <person name="Lindquist E."/>
            <person name="Daum C."/>
            <person name="Ramamoorthy G.K."/>
            <person name="Gryganskyi A."/>
            <person name="Culley D."/>
            <person name="Magnuson J.K."/>
            <person name="James T.Y."/>
            <person name="O'Malley M.A."/>
            <person name="Stajich J.E."/>
            <person name="Spatafora J.W."/>
            <person name="Visel A."/>
            <person name="Grigoriev I.V."/>
        </authorList>
    </citation>
    <scope>NUCLEOTIDE SEQUENCE [LARGE SCALE GENOMIC DNA]</scope>
    <source>
        <strain evidence="3">finn</strain>
    </source>
</reference>
<accession>A0A1Y1VGZ5</accession>
<name>A0A1Y1VGZ5_9FUNG</name>
<dbReference type="Proteomes" id="UP000193719">
    <property type="component" value="Unassembled WGS sequence"/>
</dbReference>
<evidence type="ECO:0000313" key="3">
    <source>
        <dbReference type="Proteomes" id="UP000193719"/>
    </source>
</evidence>
<comment type="caution">
    <text evidence="2">The sequence shown here is derived from an EMBL/GenBank/DDBJ whole genome shotgun (WGS) entry which is preliminary data.</text>
</comment>
<feature type="region of interest" description="Disordered" evidence="1">
    <location>
        <begin position="115"/>
        <end position="136"/>
    </location>
</feature>
<evidence type="ECO:0000256" key="1">
    <source>
        <dbReference type="SAM" id="MobiDB-lite"/>
    </source>
</evidence>
<reference evidence="2 3" key="1">
    <citation type="submission" date="2016-08" db="EMBL/GenBank/DDBJ databases">
        <title>Genomes of anaerobic fungi encode conserved fungal cellulosomes for biomass hydrolysis.</title>
        <authorList>
            <consortium name="DOE Joint Genome Institute"/>
            <person name="Haitjema C.H."/>
            <person name="Gilmore S.P."/>
            <person name="Henske J.K."/>
            <person name="Solomon K.V."/>
            <person name="De Groot R."/>
            <person name="Kuo A."/>
            <person name="Mondo S.J."/>
            <person name="Salamov A.A."/>
            <person name="Labutti K."/>
            <person name="Zhao Z."/>
            <person name="Chiniquy J."/>
            <person name="Barry K."/>
            <person name="Brewer H.M."/>
            <person name="Purvine S.O."/>
            <person name="Wright A.T."/>
            <person name="Boxma B."/>
            <person name="Van Alen T."/>
            <person name="Hackstein J.H."/>
            <person name="Baker S.E."/>
            <person name="Grigoriev I.V."/>
            <person name="O'Malley M.A."/>
        </authorList>
    </citation>
    <scope>NUCLEOTIDE SEQUENCE [LARGE SCALE GENOMIC DNA]</scope>
    <source>
        <strain evidence="3">finn</strain>
    </source>
</reference>